<gene>
    <name evidence="12" type="ORF">GLP40_24395</name>
</gene>
<protein>
    <recommendedName>
        <fullName evidence="3 9">Nicotinate phosphoribosyltransferase</fullName>
        <ecNumber evidence="3 9">6.3.4.21</ecNumber>
    </recommendedName>
</protein>
<dbReference type="RefSeq" id="WP_154790510.1">
    <property type="nucleotide sequence ID" value="NZ_WMBB01000012.1"/>
</dbReference>
<dbReference type="GO" id="GO:0005829">
    <property type="term" value="C:cytosol"/>
    <property type="evidence" value="ECO:0007669"/>
    <property type="project" value="TreeGrafter"/>
</dbReference>
<evidence type="ECO:0000256" key="6">
    <source>
        <dbReference type="ARBA" id="ARBA00022642"/>
    </source>
</evidence>
<name>A0A6I3L248_9NOCA</name>
<evidence type="ECO:0000256" key="3">
    <source>
        <dbReference type="ARBA" id="ARBA00013236"/>
    </source>
</evidence>
<dbReference type="Gene3D" id="3.20.20.70">
    <property type="entry name" value="Aldolase class I"/>
    <property type="match status" value="1"/>
</dbReference>
<comment type="PTM">
    <text evidence="9">Transiently phosphorylated on a His residue during the reaction cycle. Phosphorylation strongly increases the affinity for substrates and increases the rate of nicotinate D-ribonucleotide production. Dephosphorylation regenerates the low-affinity form of the enzyme, leading to product release.</text>
</comment>
<reference evidence="12 13" key="1">
    <citation type="submission" date="2019-11" db="EMBL/GenBank/DDBJ databases">
        <title>Nocardia sp. nov. CT2-14 isolated from soil.</title>
        <authorList>
            <person name="Kanchanasin P."/>
            <person name="Tanasupawat S."/>
            <person name="Yuki M."/>
            <person name="Kudo T."/>
        </authorList>
    </citation>
    <scope>NUCLEOTIDE SEQUENCE [LARGE SCALE GENOMIC DNA]</scope>
    <source>
        <strain evidence="12 13">CT2-14</strain>
    </source>
</reference>
<dbReference type="Pfam" id="PF04095">
    <property type="entry name" value="NAPRTase"/>
    <property type="match status" value="1"/>
</dbReference>
<dbReference type="GO" id="GO:0004516">
    <property type="term" value="F:nicotinate phosphoribosyltransferase activity"/>
    <property type="evidence" value="ECO:0007669"/>
    <property type="project" value="UniProtKB-UniRule"/>
</dbReference>
<dbReference type="InterPro" id="IPR036068">
    <property type="entry name" value="Nicotinate_pribotase-like_C"/>
</dbReference>
<evidence type="ECO:0000256" key="5">
    <source>
        <dbReference type="ARBA" id="ARBA00022598"/>
    </source>
</evidence>
<keyword evidence="13" id="KW-1185">Reference proteome</keyword>
<keyword evidence="4" id="KW-0597">Phosphoprotein</keyword>
<dbReference type="Proteomes" id="UP000432464">
    <property type="component" value="Unassembled WGS sequence"/>
</dbReference>
<keyword evidence="6 9" id="KW-0662">Pyridine nucleotide biosynthesis</keyword>
<keyword evidence="7 9" id="KW-0808">Transferase</keyword>
<comment type="catalytic activity">
    <reaction evidence="8 9">
        <text>5-phospho-alpha-D-ribose 1-diphosphate + nicotinate + ATP + H2O = nicotinate beta-D-ribonucleotide + ADP + phosphate + diphosphate</text>
        <dbReference type="Rhea" id="RHEA:36163"/>
        <dbReference type="ChEBI" id="CHEBI:15377"/>
        <dbReference type="ChEBI" id="CHEBI:30616"/>
        <dbReference type="ChEBI" id="CHEBI:32544"/>
        <dbReference type="ChEBI" id="CHEBI:33019"/>
        <dbReference type="ChEBI" id="CHEBI:43474"/>
        <dbReference type="ChEBI" id="CHEBI:57502"/>
        <dbReference type="ChEBI" id="CHEBI:58017"/>
        <dbReference type="ChEBI" id="CHEBI:456216"/>
        <dbReference type="EC" id="6.3.4.21"/>
    </reaction>
</comment>
<dbReference type="EC" id="6.3.4.21" evidence="3 9"/>
<evidence type="ECO:0000256" key="4">
    <source>
        <dbReference type="ARBA" id="ARBA00022553"/>
    </source>
</evidence>
<evidence type="ECO:0000259" key="11">
    <source>
        <dbReference type="Pfam" id="PF17767"/>
    </source>
</evidence>
<keyword evidence="12" id="KW-0328">Glycosyltransferase</keyword>
<comment type="similarity">
    <text evidence="2 9">Belongs to the NAPRTase family.</text>
</comment>
<evidence type="ECO:0000256" key="2">
    <source>
        <dbReference type="ARBA" id="ARBA00010897"/>
    </source>
</evidence>
<dbReference type="Pfam" id="PF17767">
    <property type="entry name" value="NAPRTase_N"/>
    <property type="match status" value="1"/>
</dbReference>
<evidence type="ECO:0000256" key="8">
    <source>
        <dbReference type="ARBA" id="ARBA00048668"/>
    </source>
</evidence>
<feature type="domain" description="Nicotinate phosphoribosyltransferase N-terminal" evidence="11">
    <location>
        <begin position="11"/>
        <end position="132"/>
    </location>
</feature>
<dbReference type="InterPro" id="IPR041525">
    <property type="entry name" value="N/Namide_PRibTrfase"/>
</dbReference>
<dbReference type="PANTHER" id="PTHR11098">
    <property type="entry name" value="NICOTINATE PHOSPHORIBOSYLTRANSFERASE"/>
    <property type="match status" value="1"/>
</dbReference>
<dbReference type="SUPFAM" id="SSF54675">
    <property type="entry name" value="Nicotinate/Quinolinate PRTase N-terminal domain-like"/>
    <property type="match status" value="1"/>
</dbReference>
<sequence>MIADGLTSTALLTDQYELTMLAAALADGSAQRQCTFEVFARRLPHGRRYGVVAGTGRLPAALSEFRFGEAELAVVERFLDTRTLKWLRDYRFRGEIDGYREGELFFPGSPVLTVRGSFAECVLLETLILSIYNHDSAIAAAAARMVSAAGGRRMIEMGSRRTHELAAPASARAAYLAGFDATSNLEATRSFGVPSAGTSAHAFTLLHSGADGAHEAAAFRSQVEALGVGTTLLVDTFDITRGVATAIEVAGPELGGVRIDSGDLGVLARQVREQLDALGAVHTRIVVSGDLDEYSIAALRAEPVDAYGVGTSLVTGSGAPTAGMVYKLVEVDGIPVAKRSPHKESRGGTKRAVRLARRTGTIVEEIVYPATAARPDPDGFEIRDLQVPLVRDGEAVGDLATLAQSREQVAKGLNSLPWEGLKLSAGEPAIPTTFSR</sequence>
<evidence type="ECO:0000256" key="7">
    <source>
        <dbReference type="ARBA" id="ARBA00022679"/>
    </source>
</evidence>
<dbReference type="PANTHER" id="PTHR11098:SF8">
    <property type="entry name" value="NICOTINATE PHOSPHORIBOSYLTRANSFERASE PNCB1"/>
    <property type="match status" value="1"/>
</dbReference>
<evidence type="ECO:0000259" key="10">
    <source>
        <dbReference type="Pfam" id="PF04095"/>
    </source>
</evidence>
<evidence type="ECO:0000313" key="12">
    <source>
        <dbReference type="EMBL" id="MTE15897.1"/>
    </source>
</evidence>
<dbReference type="GO" id="GO:0016757">
    <property type="term" value="F:glycosyltransferase activity"/>
    <property type="evidence" value="ECO:0007669"/>
    <property type="project" value="UniProtKB-KW"/>
</dbReference>
<dbReference type="Gene3D" id="3.20.140.10">
    <property type="entry name" value="nicotinate phosphoribosyltransferase"/>
    <property type="match status" value="1"/>
</dbReference>
<dbReference type="InterPro" id="IPR013785">
    <property type="entry name" value="Aldolase_TIM"/>
</dbReference>
<feature type="domain" description="Nicotinate/nicotinamide phosphoribosyltransferase" evidence="10">
    <location>
        <begin position="154"/>
        <end position="350"/>
    </location>
</feature>
<proteinExistence type="inferred from homology"/>
<dbReference type="GO" id="GO:0034355">
    <property type="term" value="P:NAD+ biosynthetic process via the salvage pathway"/>
    <property type="evidence" value="ECO:0007669"/>
    <property type="project" value="TreeGrafter"/>
</dbReference>
<evidence type="ECO:0000313" key="13">
    <source>
        <dbReference type="Proteomes" id="UP000432464"/>
    </source>
</evidence>
<dbReference type="InterPro" id="IPR040727">
    <property type="entry name" value="NAPRTase_N"/>
</dbReference>
<comment type="function">
    <text evidence="9">Catalyzes the first step in the biosynthesis of NAD from nicotinic acid, the ATP-dependent synthesis of beta-nicotinate D-ribonucleotide from nicotinate and 5-phospho-D-ribose 1-phosphate.</text>
</comment>
<dbReference type="UniPathway" id="UPA00253">
    <property type="reaction ID" value="UER00457"/>
</dbReference>
<dbReference type="InterPro" id="IPR006405">
    <property type="entry name" value="Nic_PRibTrfase_pncB"/>
</dbReference>
<dbReference type="AlphaFoldDB" id="A0A6I3L248"/>
<dbReference type="SUPFAM" id="SSF51690">
    <property type="entry name" value="Nicotinate/Quinolinate PRTase C-terminal domain-like"/>
    <property type="match status" value="1"/>
</dbReference>
<dbReference type="NCBIfam" id="TIGR01513">
    <property type="entry name" value="NAPRTase_put"/>
    <property type="match status" value="1"/>
</dbReference>
<comment type="caution">
    <text evidence="12">The sequence shown here is derived from an EMBL/GenBank/DDBJ whole genome shotgun (WGS) entry which is preliminary data.</text>
</comment>
<evidence type="ECO:0000256" key="9">
    <source>
        <dbReference type="RuleBase" id="RU365100"/>
    </source>
</evidence>
<dbReference type="EMBL" id="WMBB01000012">
    <property type="protein sequence ID" value="MTE15897.1"/>
    <property type="molecule type" value="Genomic_DNA"/>
</dbReference>
<accession>A0A6I3L248</accession>
<dbReference type="NCBIfam" id="NF006698">
    <property type="entry name" value="PRK09243.1-5"/>
    <property type="match status" value="1"/>
</dbReference>
<organism evidence="12 13">
    <name type="scientific">Nocardia aurantiaca</name>
    <dbReference type="NCBI Taxonomy" id="2675850"/>
    <lineage>
        <taxon>Bacteria</taxon>
        <taxon>Bacillati</taxon>
        <taxon>Actinomycetota</taxon>
        <taxon>Actinomycetes</taxon>
        <taxon>Mycobacteriales</taxon>
        <taxon>Nocardiaceae</taxon>
        <taxon>Nocardia</taxon>
    </lineage>
</organism>
<dbReference type="PIRSF" id="PIRSF000484">
    <property type="entry name" value="NAPRT"/>
    <property type="match status" value="1"/>
</dbReference>
<dbReference type="InterPro" id="IPR007229">
    <property type="entry name" value="Nic_PRibTrfase-Fam"/>
</dbReference>
<comment type="pathway">
    <text evidence="1 9">Cofactor biosynthesis; NAD(+) biosynthesis; nicotinate D-ribonucleotide from nicotinate: step 1/1.</text>
</comment>
<keyword evidence="5 9" id="KW-0436">Ligase</keyword>
<evidence type="ECO:0000256" key="1">
    <source>
        <dbReference type="ARBA" id="ARBA00004952"/>
    </source>
</evidence>